<dbReference type="Gene3D" id="1.25.40.10">
    <property type="entry name" value="Tetratricopeptide repeat domain"/>
    <property type="match status" value="3"/>
</dbReference>
<gene>
    <name evidence="3" type="primary">TFC4</name>
    <name evidence="3" type="ORF">LTR97_005972</name>
</gene>
<proteinExistence type="predicted"/>
<dbReference type="GO" id="GO:0006383">
    <property type="term" value="P:transcription by RNA polymerase III"/>
    <property type="evidence" value="ECO:0007669"/>
    <property type="project" value="InterPro"/>
</dbReference>
<feature type="compositionally biased region" description="Acidic residues" evidence="2">
    <location>
        <begin position="142"/>
        <end position="172"/>
    </location>
</feature>
<dbReference type="InterPro" id="IPR011990">
    <property type="entry name" value="TPR-like_helical_dom_sf"/>
</dbReference>
<feature type="region of interest" description="Disordered" evidence="2">
    <location>
        <begin position="208"/>
        <end position="239"/>
    </location>
</feature>
<protein>
    <submittedName>
        <fullName evidence="3">Transcription factor TFIIIC subunit tfc4</fullName>
    </submittedName>
</protein>
<dbReference type="GO" id="GO:0000127">
    <property type="term" value="C:transcription factor TFIIIC complex"/>
    <property type="evidence" value="ECO:0007669"/>
    <property type="project" value="TreeGrafter"/>
</dbReference>
<feature type="repeat" description="TPR" evidence="1">
    <location>
        <begin position="1162"/>
        <end position="1195"/>
    </location>
</feature>
<dbReference type="PROSITE" id="PS50005">
    <property type="entry name" value="TPR"/>
    <property type="match status" value="1"/>
</dbReference>
<sequence>MDLLEDERAEGEASAEANGTPSHDGWTNSVSADSDDEGNDNDSLDGFSETLEALEEYDRDPFPQNLGLNGEPELPLYDNAAPAFGDDLEQDQTQALHSHAFDPGATPPPTYANGDLAGDVPDDDEWGPLQLDGARTLTDYDASLEPDEVPYDDDELEYEDGYDEDDEMEDGGDVMGDGNDVLMDDAVSYVPMSNAEAKLRLERECSGMPPDNGSGSPFVPPSHGSITAAPPSNEPMSALSRALEQAAAAQRAAQAHWSSRNDLGFRDDSADRRNRDMVLQGLQTSVSARSVPTPTSFFEPSDVNLLTQQAGLSGLDVDENGQTVQRRAGRPRGGATAGRVRGRGRGGVGWALKGTAHDPVLRRKEARAAENRPRGRPRGSGRGRGGIRGPRRRVDPGMEFKAHQTEAMSAFMDGDLELAMSKAQEAVKANPEVGIAHSLISEILRQMGREKDSISALLTGAALDRSPDMFLQAAERTLELDDGTNWVTAANTAMWCYSSAYNHSKEGEANILARIGIRDISYKLGDDNQARAYSKSLTRLTPKDFDNIKFYAQLCSATRDPSEISRAKIAYEAAFEIMSRESRNLSDVESAWSHVNIYLDLLGKLRYAAEGVKVTKRLARWILGRKEERFWDRYADDDREFDVTHDRRALVGEFQQGRVSRDKELYGDGLPLELRVKLGIFRSKMGMRHYDEAMRHLEHVLAVEDGPEEYSDVFRHVADSLRYTGQYEGAIKFYRALEPVMIGLDETFWLAFADCYESLHREGDAEDTYRTLIRHEPRNIQGRVKLARLYDRTGCKEQAMVILKEVVGMGHRDALKQANLPVPPVAAGRRPPRKRLEKPLQPRPGQSHGLSIRPAVQPSGTPQRSTAAVPKALPSTESSRAISAVGYTERQDLSGIEMSDLCVQIQGLWRVVEGDGDAEAIKEWEHHVTIAMNEFRRERAFFGRDKNFVGYGKHHPGAGATDDRVAQAEGEAHDLMNRLEPNPEDSTVTRAEPIVPSHTPTTYYGIRFGDWHRIIATLVLLYAEHGDQAKCYDLIREVLLKANIFYYDDAYSNTGAAVALCCAIMFNDSTYAMELSRNYAMKSDLRAGAPYQLMAATTRMCYGNDNEFYSHPTKAYLARAVKLMDYNVMPPELRTRADFGVQTPSLIARFNKYGQEDLLPDAGVLTAYGNTMAISSHYTASLPYYFRALAVEPDNWSIILSIGLTYIHQAMKRQTDNRHYGIQQGLGFLQRYYDMRAATGKVGHLQEAEFNMAKTWHMLGLTHLAIPRYEKVLAMSEEVHAEAASATEGEVEDFAKEAAYALQQLFAVAGNDEAAVAITEQWLTL</sequence>
<name>A0AAN7W7H3_9PEZI</name>
<comment type="caution">
    <text evidence="3">The sequence shown here is derived from an EMBL/GenBank/DDBJ whole genome shotgun (WGS) entry which is preliminary data.</text>
</comment>
<feature type="region of interest" description="Disordered" evidence="2">
    <location>
        <begin position="1"/>
        <end position="180"/>
    </location>
</feature>
<keyword evidence="1" id="KW-0802">TPR repeat</keyword>
<feature type="compositionally biased region" description="Polar residues" evidence="2">
    <location>
        <begin position="17"/>
        <end position="32"/>
    </location>
</feature>
<feature type="compositionally biased region" description="Acidic residues" evidence="2">
    <location>
        <begin position="33"/>
        <end position="43"/>
    </location>
</feature>
<dbReference type="SUPFAM" id="SSF48452">
    <property type="entry name" value="TPR-like"/>
    <property type="match status" value="2"/>
</dbReference>
<dbReference type="EMBL" id="JAVRQU010000008">
    <property type="protein sequence ID" value="KAK5699841.1"/>
    <property type="molecule type" value="Genomic_DNA"/>
</dbReference>
<dbReference type="InterPro" id="IPR039340">
    <property type="entry name" value="Tfc4/TFIIIC-102/Sfc4"/>
</dbReference>
<feature type="region of interest" description="Disordered" evidence="2">
    <location>
        <begin position="324"/>
        <end position="395"/>
    </location>
</feature>
<dbReference type="Proteomes" id="UP001310594">
    <property type="component" value="Unassembled WGS sequence"/>
</dbReference>
<evidence type="ECO:0000256" key="2">
    <source>
        <dbReference type="SAM" id="MobiDB-lite"/>
    </source>
</evidence>
<dbReference type="PANTHER" id="PTHR23082">
    <property type="entry name" value="TRANSCRIPTION INITIATION FACTOR IIIC TFIIIC , POLYPEPTIDE 3-RELATED"/>
    <property type="match status" value="1"/>
</dbReference>
<dbReference type="PANTHER" id="PTHR23082:SF0">
    <property type="entry name" value="GENERAL TRANSCRIPTION FACTOR 3C POLYPEPTIDE 3"/>
    <property type="match status" value="1"/>
</dbReference>
<evidence type="ECO:0000313" key="3">
    <source>
        <dbReference type="EMBL" id="KAK5699841.1"/>
    </source>
</evidence>
<feature type="compositionally biased region" description="Basic and acidic residues" evidence="2">
    <location>
        <begin position="355"/>
        <end position="373"/>
    </location>
</feature>
<reference evidence="3" key="1">
    <citation type="submission" date="2023-08" db="EMBL/GenBank/DDBJ databases">
        <title>Black Yeasts Isolated from many extreme environments.</title>
        <authorList>
            <person name="Coleine C."/>
            <person name="Stajich J.E."/>
            <person name="Selbmann L."/>
        </authorList>
    </citation>
    <scope>NUCLEOTIDE SEQUENCE</scope>
    <source>
        <strain evidence="3">CCFEE 5810</strain>
    </source>
</reference>
<feature type="region of interest" description="Disordered" evidence="2">
    <location>
        <begin position="818"/>
        <end position="879"/>
    </location>
</feature>
<dbReference type="SMART" id="SM00028">
    <property type="entry name" value="TPR"/>
    <property type="match status" value="6"/>
</dbReference>
<accession>A0AAN7W7H3</accession>
<dbReference type="InterPro" id="IPR019734">
    <property type="entry name" value="TPR_rpt"/>
</dbReference>
<organism evidence="3 4">
    <name type="scientific">Elasticomyces elasticus</name>
    <dbReference type="NCBI Taxonomy" id="574655"/>
    <lineage>
        <taxon>Eukaryota</taxon>
        <taxon>Fungi</taxon>
        <taxon>Dikarya</taxon>
        <taxon>Ascomycota</taxon>
        <taxon>Pezizomycotina</taxon>
        <taxon>Dothideomycetes</taxon>
        <taxon>Dothideomycetidae</taxon>
        <taxon>Mycosphaerellales</taxon>
        <taxon>Teratosphaeriaceae</taxon>
        <taxon>Elasticomyces</taxon>
    </lineage>
</organism>
<evidence type="ECO:0000256" key="1">
    <source>
        <dbReference type="PROSITE-ProRule" id="PRU00339"/>
    </source>
</evidence>
<evidence type="ECO:0000313" key="4">
    <source>
        <dbReference type="Proteomes" id="UP001310594"/>
    </source>
</evidence>